<dbReference type="SMART" id="SM00635">
    <property type="entry name" value="BID_2"/>
    <property type="match status" value="1"/>
</dbReference>
<dbReference type="SUPFAM" id="SSF49373">
    <property type="entry name" value="Invasin/intimin cell-adhesion fragments"/>
    <property type="match status" value="1"/>
</dbReference>
<dbReference type="Gene3D" id="2.60.40.1080">
    <property type="match status" value="1"/>
</dbReference>
<dbReference type="InterPro" id="IPR003343">
    <property type="entry name" value="Big_2"/>
</dbReference>
<evidence type="ECO:0000313" key="4">
    <source>
        <dbReference type="EMBL" id="SUQ13682.1"/>
    </source>
</evidence>
<feature type="region of interest" description="Disordered" evidence="2">
    <location>
        <begin position="1669"/>
        <end position="1726"/>
    </location>
</feature>
<dbReference type="RefSeq" id="WP_109709731.1">
    <property type="nucleotide sequence ID" value="NZ_QGDS01000003.1"/>
</dbReference>
<organism evidence="4 5">
    <name type="scientific">Faecalicatena contorta</name>
    <dbReference type="NCBI Taxonomy" id="39482"/>
    <lineage>
        <taxon>Bacteria</taxon>
        <taxon>Bacillati</taxon>
        <taxon>Bacillota</taxon>
        <taxon>Clostridia</taxon>
        <taxon>Lachnospirales</taxon>
        <taxon>Lachnospiraceae</taxon>
        <taxon>Faecalicatena</taxon>
    </lineage>
</organism>
<accession>A0A316A330</accession>
<evidence type="ECO:0000256" key="2">
    <source>
        <dbReference type="SAM" id="MobiDB-lite"/>
    </source>
</evidence>
<feature type="coiled-coil region" evidence="1">
    <location>
        <begin position="1564"/>
        <end position="1591"/>
    </location>
</feature>
<dbReference type="EMBL" id="UHJJ01000003">
    <property type="protein sequence ID" value="SUQ13682.1"/>
    <property type="molecule type" value="Genomic_DNA"/>
</dbReference>
<dbReference type="Pfam" id="PF02368">
    <property type="entry name" value="Big_2"/>
    <property type="match status" value="1"/>
</dbReference>
<feature type="domain" description="BIG2" evidence="3">
    <location>
        <begin position="1728"/>
        <end position="1805"/>
    </location>
</feature>
<gene>
    <name evidence="4" type="ORF">SAMN05216529_103415</name>
</gene>
<sequence>MGKWDDITKKTLVNNTASLAGVADDMLDIAGGATTATASTGALSTTLSGIQGSIGAFLTNPVTLTVAGVAAGLTAITAAYTYFATSYTRAQNSFAEKSAAFQTTKSEADALSSSLETVKTRMEALSALENAGTITLVEQNELNALRQSSAELERQLTIKQNLMEVQGNSQAAAARVASREELSSTELISDATGMSTGFVGFQQVLSKITGITSPYSGFETFAKENDTSPAGMLKNQMEAADKYKGKLDSLYDQRNAANSPKELDSVQKDIEKTEEAYASATQSIEQYSQQIQGWVDASYDADGKVLPESAAQVQKWKGLLTEVQNMGKTKNQKSENSLNNFFDGSPGKNLIKEELLAAAQAGGDLEKVLSGLGLSLSDLGKGVTGESLTNYFQNLAREAKEAEEASNGVDGSFEGVQAAQASQNQGYEWDAMSQNLKRGQELYESGAIGTDDFQTMAQWMAPGKIDTEGFKSPAEAYKKAWEDTYNTVSGWFNAENPVGSMWNFAEDLSAKNSDMFQVLNKETNEIIPNFKTTAEAADALEVSVGAVESILGKMQEYGYEFEGVLFSGEALDEYKQSLEGIRELAGGMEEGDRKEKLLGSLSLWDENYEKYQEDLSLLTEDQVVQIKFEYELAEIEQNIEYLREKASLTQSPEDWAELTLAQRDYRETREEQIGYNEDSDAGYGQSYDALAEIQDELRDAPENEIPVLEDQITAIYDLQTAFLDLRAAGEDMDWNTFLNSEEAQGTFDSIIEATGITREQLAEILGTEIPLPICADTEEAMTQIDTIEQMEMAGKIVQLVGQDDATPIMALWNTLQADPKFAALSANDQATYLVAYWNSLTPEQKQAVITATDNATPLLTDMDGKINTLNLNPTAKITATDTASSTVSFVSQSLAGLNGRSAHTYIYTHQINTGFPKLLGTAHKDGSSGNFSSFQMPSNRALAMGTLQDNSWLKPKWKTKQDEVALTGEVGQELVVHGNRWWTVGDQGAEFSPIPQGSVVFNARQTRDLLNKGFTNSRGTAHLSGTAYASGSTDQAAKDALKELSNYFNWITINMDRLSRQSKLASNAIETAVGLSEKQTATSEAISKVREERNAATQGSKKYLEHAEWYARESGLSADLQKKVQNGTIDISKYDEDTQAKIKEYQQYYEKYLDMLDKATDLEKKESDLVEKRLKNIESFYKLVTKVSESVQDMNDAKLKYEAAKGYSAVSDQVKAVYQSSLKESQNTYNSLSKQLVDYQTEFDTLVKNGSITKGSDQWYEGLAKINGFQEDIYKAGVTIVEYEDKIRGIEYTKLENLISGFERAVKSLDGRMSLKKARDEKISESDYQTNINLNNSTIRENMKLRDKKLKEQSLYDVNSKEYQDLTKDISSLDKETYNLLVDNEKLKDSIFELRFAPLDEGIEKYQDLRSELRNFQELLNKDAFFDKNGAITETGLANLALLQQQLATTKKEIADYRTGLDKLSESYKNGVISEKEYNEKSQEYREGIQDAAGDVVDYQEKLTDLYMTQMKAEVDALQEVIDKRKDALDAKADYYDYDKKLKSQTKDVNVLKAQIAAMEGVNDAATQAKVKQLRQQLADAEDKLGETKRDHAIDMQKEGYNGLSNDMEKMLDDTEYEIIHNSEKQQSVIESMLSNVVNMYESAYGKINSIIANTGWVGSTDFNTTQSQLSTQTGAANQTTSAAQSQSSTKASSTATSTKTSSINNDDASHKNTEAELAKPENTTNRLVAEVTLSTTSVTLEEGQTTTVSAQSIRPTDAKNKNLSWTSNNSQIATVSNGTIRALKPGSCQIIASTKDGSKINASVNVTVTKKPDPPKPQPKPAAPKSGGDGVPNIGDAVTFANGIYYLDSYGTAPSGNQMMGQTVYITYMNPGAPKPIHISRTKTPGERDLGWLSLSQLKGYKSGSKNIDTEQLAWTQEDGRELIMRKSDGAMLTKLSPGDAVAPNHLTENLFKWGEVNPKTFFANTIDTAANVPVIGTGQNVTIEQHYDSLIHVEGNVDQDVLADLKAYEKDFLDKSYKYTTNMIAKDCQKVGIRRK</sequence>
<evidence type="ECO:0000256" key="1">
    <source>
        <dbReference type="SAM" id="Coils"/>
    </source>
</evidence>
<keyword evidence="5" id="KW-1185">Reference proteome</keyword>
<evidence type="ECO:0000259" key="3">
    <source>
        <dbReference type="SMART" id="SM00635"/>
    </source>
</evidence>
<dbReference type="Proteomes" id="UP000254051">
    <property type="component" value="Unassembled WGS sequence"/>
</dbReference>
<dbReference type="InterPro" id="IPR008964">
    <property type="entry name" value="Invasin/intimin_cell_adhesion"/>
</dbReference>
<feature type="compositionally biased region" description="Low complexity" evidence="2">
    <location>
        <begin position="1671"/>
        <end position="1703"/>
    </location>
</feature>
<evidence type="ECO:0000313" key="5">
    <source>
        <dbReference type="Proteomes" id="UP000254051"/>
    </source>
</evidence>
<feature type="region of interest" description="Disordered" evidence="2">
    <location>
        <begin position="1808"/>
        <end position="1832"/>
    </location>
</feature>
<feature type="compositionally biased region" description="Basic and acidic residues" evidence="2">
    <location>
        <begin position="1708"/>
        <end position="1720"/>
    </location>
</feature>
<feature type="coiled-coil region" evidence="1">
    <location>
        <begin position="233"/>
        <end position="290"/>
    </location>
</feature>
<reference evidence="5" key="1">
    <citation type="submission" date="2017-07" db="EMBL/GenBank/DDBJ databases">
        <authorList>
            <person name="Varghese N."/>
            <person name="Submissions S."/>
        </authorList>
    </citation>
    <scope>NUCLEOTIDE SEQUENCE [LARGE SCALE GENOMIC DNA]</scope>
    <source>
        <strain evidence="5">NLAE-zl-C134</strain>
    </source>
</reference>
<name>A0A316A330_9FIRM</name>
<keyword evidence="1" id="KW-0175">Coiled coil</keyword>
<proteinExistence type="predicted"/>
<dbReference type="OrthoDB" id="2680260at2"/>
<protein>
    <submittedName>
        <fullName evidence="4">Ig-like domain (Group 2)</fullName>
    </submittedName>
</protein>